<sequence length="150" mass="16087">MRVVIQRVTHASVTVSGEVKGAIGNGLLVLLGVEPGDTADDLKWLCNKTANLRIFDDADGVMNLSVQDVGGDVLVVSQFTLLASTRKGNRPSYIRAAAPSISEPLYEEFCSEMERILAKPVGRGVFGADMKVELLNSGPVTIIIDSKIKE</sequence>
<dbReference type="Proteomes" id="UP000823636">
    <property type="component" value="Unassembled WGS sequence"/>
</dbReference>
<comment type="catalytic activity">
    <reaction evidence="2">
        <text>a D-aminoacyl-tRNA + H2O = a tRNA + a D-alpha-amino acid + H(+)</text>
        <dbReference type="Rhea" id="RHEA:13953"/>
        <dbReference type="Rhea" id="RHEA-COMP:10123"/>
        <dbReference type="Rhea" id="RHEA-COMP:10124"/>
        <dbReference type="ChEBI" id="CHEBI:15377"/>
        <dbReference type="ChEBI" id="CHEBI:15378"/>
        <dbReference type="ChEBI" id="CHEBI:59871"/>
        <dbReference type="ChEBI" id="CHEBI:78442"/>
        <dbReference type="ChEBI" id="CHEBI:79333"/>
        <dbReference type="EC" id="3.1.1.96"/>
    </reaction>
</comment>
<dbReference type="GO" id="GO:0000049">
    <property type="term" value="F:tRNA binding"/>
    <property type="evidence" value="ECO:0007669"/>
    <property type="project" value="UniProtKB-UniRule"/>
</dbReference>
<dbReference type="AlphaFoldDB" id="A0A9D9H8M2"/>
<comment type="catalytic activity">
    <reaction evidence="2">
        <text>glycyl-tRNA(Ala) + H2O = tRNA(Ala) + glycine + H(+)</text>
        <dbReference type="Rhea" id="RHEA:53744"/>
        <dbReference type="Rhea" id="RHEA-COMP:9657"/>
        <dbReference type="Rhea" id="RHEA-COMP:13640"/>
        <dbReference type="ChEBI" id="CHEBI:15377"/>
        <dbReference type="ChEBI" id="CHEBI:15378"/>
        <dbReference type="ChEBI" id="CHEBI:57305"/>
        <dbReference type="ChEBI" id="CHEBI:78442"/>
        <dbReference type="ChEBI" id="CHEBI:78522"/>
    </reaction>
</comment>
<keyword evidence="2" id="KW-0820">tRNA-binding</keyword>
<dbReference type="Gene3D" id="3.50.80.10">
    <property type="entry name" value="D-tyrosyl-tRNA(Tyr) deacylase"/>
    <property type="match status" value="1"/>
</dbReference>
<keyword evidence="2 3" id="KW-0378">Hydrolase</keyword>
<dbReference type="PANTHER" id="PTHR10472:SF5">
    <property type="entry name" value="D-AMINOACYL-TRNA DEACYLASE 1"/>
    <property type="match status" value="1"/>
</dbReference>
<comment type="caution">
    <text evidence="3">The sequence shown here is derived from an EMBL/GenBank/DDBJ whole genome shotgun (WGS) entry which is preliminary data.</text>
</comment>
<comment type="subcellular location">
    <subcellularLocation>
        <location evidence="2">Cytoplasm</location>
    </subcellularLocation>
</comment>
<dbReference type="GO" id="GO:0005737">
    <property type="term" value="C:cytoplasm"/>
    <property type="evidence" value="ECO:0007669"/>
    <property type="project" value="UniProtKB-SubCell"/>
</dbReference>
<dbReference type="EC" id="3.1.1.96" evidence="2"/>
<reference evidence="3" key="2">
    <citation type="journal article" date="2021" name="PeerJ">
        <title>Extensive microbial diversity within the chicken gut microbiome revealed by metagenomics and culture.</title>
        <authorList>
            <person name="Gilroy R."/>
            <person name="Ravi A."/>
            <person name="Getino M."/>
            <person name="Pursley I."/>
            <person name="Horton D.L."/>
            <person name="Alikhan N.F."/>
            <person name="Baker D."/>
            <person name="Gharbi K."/>
            <person name="Hall N."/>
            <person name="Watson M."/>
            <person name="Adriaenssens E.M."/>
            <person name="Foster-Nyarko E."/>
            <person name="Jarju S."/>
            <person name="Secka A."/>
            <person name="Antonio M."/>
            <person name="Oren A."/>
            <person name="Chaudhuri R.R."/>
            <person name="La Ragione R."/>
            <person name="Hildebrand F."/>
            <person name="Pallen M.J."/>
        </authorList>
    </citation>
    <scope>NUCLEOTIDE SEQUENCE</scope>
    <source>
        <strain evidence="3">G3-4614</strain>
    </source>
</reference>
<dbReference type="HAMAP" id="MF_00518">
    <property type="entry name" value="Deacylase_Dtd"/>
    <property type="match status" value="1"/>
</dbReference>
<dbReference type="SUPFAM" id="SSF69500">
    <property type="entry name" value="DTD-like"/>
    <property type="match status" value="1"/>
</dbReference>
<dbReference type="GO" id="GO:0106026">
    <property type="term" value="F:Gly-tRNA(Ala) deacylase activity"/>
    <property type="evidence" value="ECO:0007669"/>
    <property type="project" value="UniProtKB-UniRule"/>
</dbReference>
<evidence type="ECO:0000256" key="1">
    <source>
        <dbReference type="ARBA" id="ARBA00009673"/>
    </source>
</evidence>
<proteinExistence type="inferred from homology"/>
<evidence type="ECO:0000313" key="4">
    <source>
        <dbReference type="Proteomes" id="UP000823636"/>
    </source>
</evidence>
<dbReference type="GO" id="GO:0043908">
    <property type="term" value="F:Ser(Gly)-tRNA(Ala) hydrolase activity"/>
    <property type="evidence" value="ECO:0007669"/>
    <property type="project" value="UniProtKB-UniRule"/>
</dbReference>
<reference evidence="3" key="1">
    <citation type="submission" date="2020-10" db="EMBL/GenBank/DDBJ databases">
        <authorList>
            <person name="Gilroy R."/>
        </authorList>
    </citation>
    <scope>NUCLEOTIDE SEQUENCE</scope>
    <source>
        <strain evidence="3">G3-4614</strain>
    </source>
</reference>
<evidence type="ECO:0000313" key="3">
    <source>
        <dbReference type="EMBL" id="MBO8438863.1"/>
    </source>
</evidence>
<dbReference type="FunFam" id="3.50.80.10:FF:000001">
    <property type="entry name" value="D-aminoacyl-tRNA deacylase"/>
    <property type="match status" value="1"/>
</dbReference>
<dbReference type="EC" id="3.1.1.-" evidence="2"/>
<dbReference type="PANTHER" id="PTHR10472">
    <property type="entry name" value="D-TYROSYL-TRNA TYR DEACYLASE"/>
    <property type="match status" value="1"/>
</dbReference>
<keyword evidence="2" id="KW-0694">RNA-binding</keyword>
<dbReference type="GO" id="GO:0019478">
    <property type="term" value="P:D-amino acid catabolic process"/>
    <property type="evidence" value="ECO:0007669"/>
    <property type="project" value="UniProtKB-UniRule"/>
</dbReference>
<comment type="domain">
    <text evidence="2">A Gly-cisPro motif from one monomer fits into the active site of the other monomer to allow specific chiral rejection of L-amino acids.</text>
</comment>
<accession>A0A9D9H8M2</accession>
<dbReference type="Pfam" id="PF02580">
    <property type="entry name" value="Tyr_Deacylase"/>
    <property type="match status" value="1"/>
</dbReference>
<dbReference type="GO" id="GO:0051500">
    <property type="term" value="F:D-tyrosyl-tRNA(Tyr) deacylase activity"/>
    <property type="evidence" value="ECO:0007669"/>
    <property type="project" value="TreeGrafter"/>
</dbReference>
<dbReference type="InterPro" id="IPR003732">
    <property type="entry name" value="Daa-tRNA_deacyls_DTD"/>
</dbReference>
<dbReference type="InterPro" id="IPR023509">
    <property type="entry name" value="DTD-like_sf"/>
</dbReference>
<gene>
    <name evidence="2" type="primary">dtd</name>
    <name evidence="3" type="ORF">IAC54_08235</name>
</gene>
<dbReference type="EMBL" id="JADIMW010000084">
    <property type="protein sequence ID" value="MBO8438863.1"/>
    <property type="molecule type" value="Genomic_DNA"/>
</dbReference>
<comment type="subunit">
    <text evidence="2">Homodimer.</text>
</comment>
<evidence type="ECO:0000256" key="2">
    <source>
        <dbReference type="HAMAP-Rule" id="MF_00518"/>
    </source>
</evidence>
<dbReference type="NCBIfam" id="TIGR00256">
    <property type="entry name" value="D-aminoacyl-tRNA deacylase"/>
    <property type="match status" value="1"/>
</dbReference>
<keyword evidence="2" id="KW-0963">Cytoplasm</keyword>
<dbReference type="CDD" id="cd00563">
    <property type="entry name" value="Dtyr_deacylase"/>
    <property type="match status" value="1"/>
</dbReference>
<comment type="similarity">
    <text evidence="1 2">Belongs to the DTD family.</text>
</comment>
<name>A0A9D9H8M2_9BACT</name>
<organism evidence="3 4">
    <name type="scientific">Candidatus Caccoplasma merdipullorum</name>
    <dbReference type="NCBI Taxonomy" id="2840718"/>
    <lineage>
        <taxon>Bacteria</taxon>
        <taxon>Pseudomonadati</taxon>
        <taxon>Bacteroidota</taxon>
        <taxon>Bacteroidia</taxon>
        <taxon>Bacteroidales</taxon>
        <taxon>Bacteroidaceae</taxon>
        <taxon>Bacteroidaceae incertae sedis</taxon>
        <taxon>Candidatus Caccoplasma</taxon>
    </lineage>
</organism>
<protein>
    <recommendedName>
        <fullName evidence="2">D-aminoacyl-tRNA deacylase</fullName>
        <shortName evidence="2">DTD</shortName>
        <ecNumber evidence="2">3.1.1.96</ecNumber>
    </recommendedName>
    <alternativeName>
        <fullName evidence="2">Gly-tRNA(Ala) deacylase</fullName>
        <ecNumber evidence="2">3.1.1.-</ecNumber>
    </alternativeName>
</protein>
<comment type="function">
    <text evidence="2">An aminoacyl-tRNA editing enzyme that deacylates mischarged D-aminoacyl-tRNAs. Also deacylates mischarged glycyl-tRNA(Ala), protecting cells against glycine mischarging by AlaRS. Acts via tRNA-based rather than protein-based catalysis; rejects L-amino acids rather than detecting D-amino acids in the active site. By recycling D-aminoacyl-tRNA to D-amino acids and free tRNA molecules, this enzyme counteracts the toxicity associated with the formation of D-aminoacyl-tRNA entities in vivo and helps enforce protein L-homochirality.</text>
</comment>
<feature type="short sequence motif" description="Gly-cisPro motif, important for rejection of L-amino acids" evidence="2">
    <location>
        <begin position="138"/>
        <end position="139"/>
    </location>
</feature>